<organism evidence="2 3">
    <name type="scientific">Hyphococcus luteus</name>
    <dbReference type="NCBI Taxonomy" id="2058213"/>
    <lineage>
        <taxon>Bacteria</taxon>
        <taxon>Pseudomonadati</taxon>
        <taxon>Pseudomonadota</taxon>
        <taxon>Alphaproteobacteria</taxon>
        <taxon>Parvularculales</taxon>
        <taxon>Parvularculaceae</taxon>
        <taxon>Hyphococcus</taxon>
    </lineage>
</organism>
<gene>
    <name evidence="2" type="ORF">CW354_12990</name>
</gene>
<proteinExistence type="predicted"/>
<dbReference type="AlphaFoldDB" id="A0A2S7K4A4"/>
<evidence type="ECO:0000313" key="2">
    <source>
        <dbReference type="EMBL" id="PQA87340.1"/>
    </source>
</evidence>
<feature type="transmembrane region" description="Helical" evidence="1">
    <location>
        <begin position="37"/>
        <end position="55"/>
    </location>
</feature>
<evidence type="ECO:0000313" key="3">
    <source>
        <dbReference type="Proteomes" id="UP000239504"/>
    </source>
</evidence>
<evidence type="ECO:0008006" key="4">
    <source>
        <dbReference type="Google" id="ProtNLM"/>
    </source>
</evidence>
<feature type="transmembrane region" description="Helical" evidence="1">
    <location>
        <begin position="75"/>
        <end position="96"/>
    </location>
</feature>
<name>A0A2S7K4A4_9PROT</name>
<keyword evidence="1" id="KW-1133">Transmembrane helix</keyword>
<reference evidence="2 3" key="1">
    <citation type="submission" date="2017-12" db="EMBL/GenBank/DDBJ databases">
        <authorList>
            <person name="Hurst M.R.H."/>
        </authorList>
    </citation>
    <scope>NUCLEOTIDE SEQUENCE [LARGE SCALE GENOMIC DNA]</scope>
    <source>
        <strain evidence="2 3">SY-3-19</strain>
    </source>
</reference>
<dbReference type="EMBL" id="PJCH01000009">
    <property type="protein sequence ID" value="PQA87340.1"/>
    <property type="molecule type" value="Genomic_DNA"/>
</dbReference>
<keyword evidence="1" id="KW-0812">Transmembrane</keyword>
<comment type="caution">
    <text evidence="2">The sequence shown here is derived from an EMBL/GenBank/DDBJ whole genome shotgun (WGS) entry which is preliminary data.</text>
</comment>
<dbReference type="Proteomes" id="UP000239504">
    <property type="component" value="Unassembled WGS sequence"/>
</dbReference>
<sequence length="170" mass="18642">MGYRAETLFRLFKAAAPTLLGVLGVLVLAAPIRLFEGVAPTPILPLVIVFFWSVYGPDYLPPLSVFMIGLLQDLLTGGPLGLWPAVYLVTQYIVMSQRAYFLGREQKVVWLGFALASAGAGLILWLVMSLMSGVLLPVRHLLLQFAATVLIYPLFGIAFGELHRRVLVEA</sequence>
<dbReference type="OrthoDB" id="7161178at2"/>
<protein>
    <recommendedName>
        <fullName evidence="4">Rod shape-determining protein MreD</fullName>
    </recommendedName>
</protein>
<keyword evidence="1" id="KW-0472">Membrane</keyword>
<evidence type="ECO:0000256" key="1">
    <source>
        <dbReference type="SAM" id="Phobius"/>
    </source>
</evidence>
<feature type="transmembrane region" description="Helical" evidence="1">
    <location>
        <begin position="141"/>
        <end position="160"/>
    </location>
</feature>
<dbReference type="RefSeq" id="WP_104830527.1">
    <property type="nucleotide sequence ID" value="NZ_PJCH01000009.1"/>
</dbReference>
<accession>A0A2S7K4A4</accession>
<keyword evidence="3" id="KW-1185">Reference proteome</keyword>
<feature type="transmembrane region" description="Helical" evidence="1">
    <location>
        <begin position="108"/>
        <end position="135"/>
    </location>
</feature>
<feature type="transmembrane region" description="Helical" evidence="1">
    <location>
        <begin position="12"/>
        <end position="30"/>
    </location>
</feature>